<organism evidence="1 2">
    <name type="scientific">Snuella sedimenti</name>
    <dbReference type="NCBI Taxonomy" id="2798802"/>
    <lineage>
        <taxon>Bacteria</taxon>
        <taxon>Pseudomonadati</taxon>
        <taxon>Bacteroidota</taxon>
        <taxon>Flavobacteriia</taxon>
        <taxon>Flavobacteriales</taxon>
        <taxon>Flavobacteriaceae</taxon>
        <taxon>Snuella</taxon>
    </lineage>
</organism>
<accession>A0A8J7ITX8</accession>
<protein>
    <submittedName>
        <fullName evidence="1">Uncharacterized protein</fullName>
    </submittedName>
</protein>
<name>A0A8J7ITX8_9FLAO</name>
<evidence type="ECO:0000313" key="2">
    <source>
        <dbReference type="Proteomes" id="UP000610931"/>
    </source>
</evidence>
<dbReference type="EMBL" id="JAELVQ010000007">
    <property type="protein sequence ID" value="MBJ6367955.1"/>
    <property type="molecule type" value="Genomic_DNA"/>
</dbReference>
<reference evidence="1" key="1">
    <citation type="submission" date="2020-12" db="EMBL/GenBank/DDBJ databases">
        <title>Snuella sp. nov., isolated from sediment in Incheon.</title>
        <authorList>
            <person name="Kim W."/>
        </authorList>
    </citation>
    <scope>NUCLEOTIDE SEQUENCE</scope>
    <source>
        <strain evidence="1">CAU 1569</strain>
    </source>
</reference>
<dbReference type="RefSeq" id="WP_199114716.1">
    <property type="nucleotide sequence ID" value="NZ_JAELVQ010000007.1"/>
</dbReference>
<evidence type="ECO:0000313" key="1">
    <source>
        <dbReference type="EMBL" id="MBJ6367955.1"/>
    </source>
</evidence>
<dbReference type="AlphaFoldDB" id="A0A8J7ITX8"/>
<gene>
    <name evidence="1" type="ORF">JF259_07630</name>
</gene>
<sequence length="80" mass="9146">MAIKKKHHKKIEDGFRHIFKTEIQKDTPAQLLGFENGLVTQVNEPLVKHQIIQLAKLCQEVPSNVSLKAQGNNNIAIEFW</sequence>
<keyword evidence="2" id="KW-1185">Reference proteome</keyword>
<proteinExistence type="predicted"/>
<dbReference type="Proteomes" id="UP000610931">
    <property type="component" value="Unassembled WGS sequence"/>
</dbReference>
<comment type="caution">
    <text evidence="1">The sequence shown here is derived from an EMBL/GenBank/DDBJ whole genome shotgun (WGS) entry which is preliminary data.</text>
</comment>